<dbReference type="EMBL" id="LNYP01000029">
    <property type="protein sequence ID" value="KTD38228.1"/>
    <property type="molecule type" value="Genomic_DNA"/>
</dbReference>
<evidence type="ECO:0000256" key="3">
    <source>
        <dbReference type="ARBA" id="ARBA00005631"/>
    </source>
</evidence>
<comment type="pathway">
    <text evidence="2 9 10">Pyrimidine metabolism; UMP biosynthesis via de novo pathway; (S)-dihydroorotate from bicarbonate: step 3/3.</text>
</comment>
<feature type="binding site" evidence="9">
    <location>
        <position position="27"/>
    </location>
    <ligand>
        <name>Zn(2+)</name>
        <dbReference type="ChEBI" id="CHEBI:29105"/>
        <label>1</label>
    </ligand>
</feature>
<evidence type="ECO:0000256" key="1">
    <source>
        <dbReference type="ARBA" id="ARBA00002368"/>
    </source>
</evidence>
<feature type="binding site" evidence="9">
    <location>
        <position position="150"/>
    </location>
    <ligand>
        <name>substrate</name>
    </ligand>
</feature>
<dbReference type="InterPro" id="IPR004721">
    <property type="entry name" value="DHOdimr"/>
</dbReference>
<keyword evidence="6 9" id="KW-0378">Hydrolase</keyword>
<evidence type="ECO:0000256" key="9">
    <source>
        <dbReference type="HAMAP-Rule" id="MF_00219"/>
    </source>
</evidence>
<feature type="binding site" evidence="9">
    <location>
        <position position="186"/>
    </location>
    <ligand>
        <name>Zn(2+)</name>
        <dbReference type="ChEBI" id="CHEBI:29105"/>
        <label>2</label>
    </ligand>
</feature>
<dbReference type="InterPro" id="IPR032466">
    <property type="entry name" value="Metal_Hydrolase"/>
</dbReference>
<evidence type="ECO:0000313" key="13">
    <source>
        <dbReference type="Proteomes" id="UP000054858"/>
    </source>
</evidence>
<sequence>MLSYNIFITLGKLLVRTLSISRPDDWHVHFRDNEVLQHTVLATAKHFGRALVMPNLKPALTSLEDILAYRQRILSILTHQPFTPYMTFYLNEAVKGEALQQIKKHHPYILGAKLYPAGATTNSEEGVSSLSVLYPLLELMQAEDLVLQIHGEVTYGDIYQRERLFIEENLKPLIKNFPKLRMVLEHISTRTAVEFVTEAPDTVAATITPHHLMFNRNHLLAGGIRPHYYCLPILKHEQDQKAVQQAAASGNRKFFAGTDSAPHTRENKESACGCAGIYSAPFAIAMYAQIFSGLNKLEKLNAFLGQFGADFYHFPATQECIELIERPQLIPQTLPFGDKEVVPVAAGTTLQWSIHEAA</sequence>
<keyword evidence="7 9" id="KW-0862">Zinc</keyword>
<evidence type="ECO:0000256" key="5">
    <source>
        <dbReference type="ARBA" id="ARBA00022723"/>
    </source>
</evidence>
<feature type="binding site" evidence="9">
    <location>
        <position position="259"/>
    </location>
    <ligand>
        <name>Zn(2+)</name>
        <dbReference type="ChEBI" id="CHEBI:29105"/>
        <label>1</label>
    </ligand>
</feature>
<dbReference type="EC" id="3.5.2.3" evidence="4 9"/>
<dbReference type="AlphaFoldDB" id="A0A0W0X146"/>
<reference evidence="12 13" key="1">
    <citation type="submission" date="2015-11" db="EMBL/GenBank/DDBJ databases">
        <title>Genomic analysis of 38 Legionella species identifies large and diverse effector repertoires.</title>
        <authorList>
            <person name="Burstein D."/>
            <person name="Amaro F."/>
            <person name="Zusman T."/>
            <person name="Lifshitz Z."/>
            <person name="Cohen O."/>
            <person name="Gilbert J.A."/>
            <person name="Pupko T."/>
            <person name="Shuman H.A."/>
            <person name="Segal G."/>
        </authorList>
    </citation>
    <scope>NUCLEOTIDE SEQUENCE [LARGE SCALE GENOMIC DNA]</scope>
    <source>
        <strain evidence="12 13">Oak Ridge-10</strain>
    </source>
</reference>
<dbReference type="InterPro" id="IPR002195">
    <property type="entry name" value="Dihydroorotase_CS"/>
</dbReference>
<name>A0A0W0X146_9GAMM</name>
<evidence type="ECO:0000256" key="6">
    <source>
        <dbReference type="ARBA" id="ARBA00022801"/>
    </source>
</evidence>
<feature type="active site" evidence="9">
    <location>
        <position position="259"/>
    </location>
</feature>
<dbReference type="Pfam" id="PF01979">
    <property type="entry name" value="Amidohydro_1"/>
    <property type="match status" value="1"/>
</dbReference>
<feature type="binding site" evidence="9">
    <location>
        <position position="231"/>
    </location>
    <ligand>
        <name>substrate</name>
    </ligand>
</feature>
<protein>
    <recommendedName>
        <fullName evidence="4 9">Dihydroorotase</fullName>
        <shortName evidence="9">DHOase</shortName>
        <ecNumber evidence="4 9">3.5.2.3</ecNumber>
    </recommendedName>
</protein>
<feature type="domain" description="Amidohydrolase-related" evidence="11">
    <location>
        <begin position="25"/>
        <end position="270"/>
    </location>
</feature>
<dbReference type="PIRSF" id="PIRSF001237">
    <property type="entry name" value="DHOdimr"/>
    <property type="match status" value="1"/>
</dbReference>
<feature type="modified residue" description="N6-carboxylysine" evidence="9">
    <location>
        <position position="113"/>
    </location>
</feature>
<dbReference type="GO" id="GO:0005829">
    <property type="term" value="C:cytosol"/>
    <property type="evidence" value="ECO:0007669"/>
    <property type="project" value="TreeGrafter"/>
</dbReference>
<feature type="binding site" evidence="9">
    <location>
        <position position="29"/>
    </location>
    <ligand>
        <name>Zn(2+)</name>
        <dbReference type="ChEBI" id="CHEBI:29105"/>
        <label>1</label>
    </ligand>
</feature>
<comment type="function">
    <text evidence="1 9">Catalyzes the reversible cyclization of carbamoyl aspartate to dihydroorotate.</text>
</comment>
<dbReference type="Gene3D" id="3.20.20.140">
    <property type="entry name" value="Metal-dependent hydrolases"/>
    <property type="match status" value="1"/>
</dbReference>
<evidence type="ECO:0000256" key="4">
    <source>
        <dbReference type="ARBA" id="ARBA00012860"/>
    </source>
</evidence>
<evidence type="ECO:0000256" key="10">
    <source>
        <dbReference type="RuleBase" id="RU003440"/>
    </source>
</evidence>
<organism evidence="12 13">
    <name type="scientific">Legionella oakridgensis</name>
    <dbReference type="NCBI Taxonomy" id="29423"/>
    <lineage>
        <taxon>Bacteria</taxon>
        <taxon>Pseudomonadati</taxon>
        <taxon>Pseudomonadota</taxon>
        <taxon>Gammaproteobacteria</taxon>
        <taxon>Legionellales</taxon>
        <taxon>Legionellaceae</taxon>
        <taxon>Legionella</taxon>
    </lineage>
</organism>
<dbReference type="PANTHER" id="PTHR43137:SF1">
    <property type="entry name" value="DIHYDROOROTASE"/>
    <property type="match status" value="1"/>
</dbReference>
<dbReference type="Proteomes" id="UP000054858">
    <property type="component" value="Unassembled WGS sequence"/>
</dbReference>
<dbReference type="SUPFAM" id="SSF51556">
    <property type="entry name" value="Metallo-dependent hydrolases"/>
    <property type="match status" value="1"/>
</dbReference>
<proteinExistence type="inferred from homology"/>
<comment type="caution">
    <text evidence="12">The sequence shown here is derived from an EMBL/GenBank/DDBJ whole genome shotgun (WGS) entry which is preliminary data.</text>
</comment>
<feature type="binding site" evidence="9">
    <location>
        <position position="150"/>
    </location>
    <ligand>
        <name>Zn(2+)</name>
        <dbReference type="ChEBI" id="CHEBI:29105"/>
        <label>2</label>
    </ligand>
</feature>
<comment type="cofactor">
    <cofactor evidence="9 10">
        <name>Zn(2+)</name>
        <dbReference type="ChEBI" id="CHEBI:29105"/>
    </cofactor>
    <text evidence="9 10">Binds 2 Zn(2+) ions per subunit.</text>
</comment>
<keyword evidence="8 9" id="KW-0665">Pyrimidine biosynthesis</keyword>
<dbReference type="GO" id="GO:0006207">
    <property type="term" value="P:'de novo' pyrimidine nucleobase biosynthetic process"/>
    <property type="evidence" value="ECO:0007669"/>
    <property type="project" value="TreeGrafter"/>
</dbReference>
<dbReference type="PATRIC" id="fig|29423.5.peg.1997"/>
<comment type="catalytic activity">
    <reaction evidence="9 10">
        <text>(S)-dihydroorotate + H2O = N-carbamoyl-L-aspartate + H(+)</text>
        <dbReference type="Rhea" id="RHEA:24296"/>
        <dbReference type="ChEBI" id="CHEBI:15377"/>
        <dbReference type="ChEBI" id="CHEBI:15378"/>
        <dbReference type="ChEBI" id="CHEBI:30864"/>
        <dbReference type="ChEBI" id="CHEBI:32814"/>
        <dbReference type="EC" id="3.5.2.3"/>
    </reaction>
</comment>
<dbReference type="NCBIfam" id="TIGR00856">
    <property type="entry name" value="pyrC_dimer"/>
    <property type="match status" value="1"/>
</dbReference>
<feature type="binding site" description="via carbamate group" evidence="9">
    <location>
        <position position="113"/>
    </location>
    <ligand>
        <name>Zn(2+)</name>
        <dbReference type="ChEBI" id="CHEBI:29105"/>
        <label>1</label>
    </ligand>
</feature>
<dbReference type="PROSITE" id="PS00482">
    <property type="entry name" value="DIHYDROOROTASE_1"/>
    <property type="match status" value="1"/>
</dbReference>
<keyword evidence="5 9" id="KW-0479">Metal-binding</keyword>
<feature type="binding site" evidence="9">
    <location>
        <position position="263"/>
    </location>
    <ligand>
        <name>substrate</name>
    </ligand>
</feature>
<dbReference type="InterPro" id="IPR006680">
    <property type="entry name" value="Amidohydro-rel"/>
</dbReference>
<evidence type="ECO:0000256" key="2">
    <source>
        <dbReference type="ARBA" id="ARBA00004880"/>
    </source>
</evidence>
<evidence type="ECO:0000256" key="7">
    <source>
        <dbReference type="ARBA" id="ARBA00022833"/>
    </source>
</evidence>
<comment type="subunit">
    <text evidence="9">Homodimer.</text>
</comment>
<dbReference type="PROSITE" id="PS00483">
    <property type="entry name" value="DIHYDROOROTASE_2"/>
    <property type="match status" value="1"/>
</dbReference>
<dbReference type="HAMAP" id="MF_00219">
    <property type="entry name" value="PyrC_classII"/>
    <property type="match status" value="1"/>
</dbReference>
<evidence type="ECO:0000256" key="8">
    <source>
        <dbReference type="ARBA" id="ARBA00022975"/>
    </source>
</evidence>
<comment type="similarity">
    <text evidence="3 9 10">Belongs to the metallo-dependent hydrolases superfamily. DHOase family. Class II DHOase subfamily.</text>
</comment>
<feature type="binding site" description="via carbamate group" evidence="9">
    <location>
        <position position="113"/>
    </location>
    <ligand>
        <name>Zn(2+)</name>
        <dbReference type="ChEBI" id="CHEBI:29105"/>
        <label>2</label>
    </ligand>
</feature>
<dbReference type="GO" id="GO:0044205">
    <property type="term" value="P:'de novo' UMP biosynthetic process"/>
    <property type="evidence" value="ECO:0007669"/>
    <property type="project" value="UniProtKB-UniRule"/>
</dbReference>
<feature type="binding site" evidence="9">
    <location>
        <begin position="29"/>
        <end position="31"/>
    </location>
    <ligand>
        <name>substrate</name>
    </ligand>
</feature>
<feature type="binding site" evidence="9">
    <location>
        <position position="275"/>
    </location>
    <ligand>
        <name>substrate</name>
    </ligand>
</feature>
<dbReference type="UniPathway" id="UPA00070">
    <property type="reaction ID" value="UER00117"/>
</dbReference>
<evidence type="ECO:0000313" key="12">
    <source>
        <dbReference type="EMBL" id="KTD38228.1"/>
    </source>
</evidence>
<dbReference type="PANTHER" id="PTHR43137">
    <property type="entry name" value="DIHYDROOROTASE"/>
    <property type="match status" value="1"/>
</dbReference>
<gene>
    <name evidence="9" type="primary">pyrC</name>
    <name evidence="12" type="ORF">Loak_1904</name>
</gene>
<evidence type="ECO:0000259" key="11">
    <source>
        <dbReference type="Pfam" id="PF01979"/>
    </source>
</evidence>
<feature type="binding site" evidence="9">
    <location>
        <position position="55"/>
    </location>
    <ligand>
        <name>substrate</name>
    </ligand>
</feature>
<dbReference type="GO" id="GO:0004151">
    <property type="term" value="F:dihydroorotase activity"/>
    <property type="evidence" value="ECO:0007669"/>
    <property type="project" value="UniProtKB-UniRule"/>
</dbReference>
<dbReference type="GO" id="GO:0008270">
    <property type="term" value="F:zinc ion binding"/>
    <property type="evidence" value="ECO:0007669"/>
    <property type="project" value="UniProtKB-UniRule"/>
</dbReference>
<accession>A0A0W0X146</accession>